<name>A0ABS4AW08_9PROT</name>
<dbReference type="InterPro" id="IPR014710">
    <property type="entry name" value="RmlC-like_jellyroll"/>
</dbReference>
<reference evidence="8 9" key="1">
    <citation type="submission" date="2021-03" db="EMBL/GenBank/DDBJ databases">
        <authorList>
            <person name="So Y."/>
        </authorList>
    </citation>
    <scope>NUCLEOTIDE SEQUENCE [LARGE SCALE GENOMIC DNA]</scope>
    <source>
        <strain evidence="8 9">PWR1</strain>
    </source>
</reference>
<dbReference type="EC" id="5.1.3.13" evidence="3"/>
<sequence>MMFRPTPLPGVMEVLPAPSRDARGAFTRLWCAEDFAAAGIGFRPVQASRSDNARRHTLRGMHYQAAPRAEAKLVRCISGRVHDVVLDLRPDSPAHRRWIAVTLSAREGNALFIPPGCAHGFMTLTEDAALDYLIDAPHAPELARGVRWDDPAFGIAWPATPAVMSERDRSWPDHG</sequence>
<dbReference type="Gene3D" id="2.60.120.10">
    <property type="entry name" value="Jelly Rolls"/>
    <property type="match status" value="1"/>
</dbReference>
<evidence type="ECO:0000256" key="3">
    <source>
        <dbReference type="ARBA" id="ARBA00012098"/>
    </source>
</evidence>
<comment type="caution">
    <text evidence="8">The sequence shown here is derived from an EMBL/GenBank/DDBJ whole genome shotgun (WGS) entry which is preliminary data.</text>
</comment>
<evidence type="ECO:0000256" key="1">
    <source>
        <dbReference type="ARBA" id="ARBA00001298"/>
    </source>
</evidence>
<proteinExistence type="predicted"/>
<dbReference type="EMBL" id="JAGIYZ010000016">
    <property type="protein sequence ID" value="MBP0465550.1"/>
    <property type="molecule type" value="Genomic_DNA"/>
</dbReference>
<dbReference type="SUPFAM" id="SSF51182">
    <property type="entry name" value="RmlC-like cupins"/>
    <property type="match status" value="1"/>
</dbReference>
<organism evidence="8 9">
    <name type="scientific">Roseomonas nitratireducens</name>
    <dbReference type="NCBI Taxonomy" id="2820810"/>
    <lineage>
        <taxon>Bacteria</taxon>
        <taxon>Pseudomonadati</taxon>
        <taxon>Pseudomonadota</taxon>
        <taxon>Alphaproteobacteria</taxon>
        <taxon>Acetobacterales</taxon>
        <taxon>Roseomonadaceae</taxon>
        <taxon>Roseomonas</taxon>
    </lineage>
</organism>
<dbReference type="CDD" id="cd00438">
    <property type="entry name" value="cupin_RmlC"/>
    <property type="match status" value="1"/>
</dbReference>
<accession>A0ABS4AW08</accession>
<gene>
    <name evidence="8" type="ORF">J5Y09_16615</name>
</gene>
<keyword evidence="9" id="KW-1185">Reference proteome</keyword>
<evidence type="ECO:0000313" key="9">
    <source>
        <dbReference type="Proteomes" id="UP000680815"/>
    </source>
</evidence>
<evidence type="ECO:0000256" key="7">
    <source>
        <dbReference type="ARBA" id="ARBA00033311"/>
    </source>
</evidence>
<dbReference type="RefSeq" id="WP_209352931.1">
    <property type="nucleotide sequence ID" value="NZ_JAGIYZ010000016.1"/>
</dbReference>
<evidence type="ECO:0000256" key="6">
    <source>
        <dbReference type="ARBA" id="ARBA00031424"/>
    </source>
</evidence>
<comment type="catalytic activity">
    <reaction evidence="1">
        <text>dTDP-4-dehydro-6-deoxy-alpha-D-glucose = dTDP-4-dehydro-beta-L-rhamnose</text>
        <dbReference type="Rhea" id="RHEA:16969"/>
        <dbReference type="ChEBI" id="CHEBI:57649"/>
        <dbReference type="ChEBI" id="CHEBI:62830"/>
        <dbReference type="EC" id="5.1.3.13"/>
    </reaction>
</comment>
<dbReference type="PANTHER" id="PTHR21047:SF2">
    <property type="entry name" value="THYMIDINE DIPHOSPHO-4-KETO-RHAMNOSE 3,5-EPIMERASE"/>
    <property type="match status" value="1"/>
</dbReference>
<dbReference type="InterPro" id="IPR000888">
    <property type="entry name" value="RmlC-like"/>
</dbReference>
<evidence type="ECO:0000256" key="2">
    <source>
        <dbReference type="ARBA" id="ARBA00001997"/>
    </source>
</evidence>
<evidence type="ECO:0000256" key="4">
    <source>
        <dbReference type="ARBA" id="ARBA00019595"/>
    </source>
</evidence>
<dbReference type="InterPro" id="IPR011051">
    <property type="entry name" value="RmlC_Cupin_sf"/>
</dbReference>
<evidence type="ECO:0000256" key="5">
    <source>
        <dbReference type="ARBA" id="ARBA00029758"/>
    </source>
</evidence>
<dbReference type="Proteomes" id="UP000680815">
    <property type="component" value="Unassembled WGS sequence"/>
</dbReference>
<evidence type="ECO:0000313" key="8">
    <source>
        <dbReference type="EMBL" id="MBP0465550.1"/>
    </source>
</evidence>
<dbReference type="Pfam" id="PF00908">
    <property type="entry name" value="dTDP_sugar_isom"/>
    <property type="match status" value="1"/>
</dbReference>
<comment type="function">
    <text evidence="2">Catalyzes the epimerization of the C3' and C5'positions of dTDP-6-deoxy-D-xylo-4-hexulose, forming dTDP-6-deoxy-L-lyxo-4-hexulose.</text>
</comment>
<dbReference type="PANTHER" id="PTHR21047">
    <property type="entry name" value="DTDP-6-DEOXY-D-GLUCOSE-3,5 EPIMERASE"/>
    <property type="match status" value="1"/>
</dbReference>
<protein>
    <recommendedName>
        <fullName evidence="4">dTDP-4-dehydrorhamnose 3,5-epimerase</fullName>
        <ecNumber evidence="3">5.1.3.13</ecNumber>
    </recommendedName>
    <alternativeName>
        <fullName evidence="6">Thymidine diphospho-4-keto-rhamnose 3,5-epimerase</fullName>
    </alternativeName>
    <alternativeName>
        <fullName evidence="5">dTDP-4-keto-6-deoxyglucose 3,5-epimerase</fullName>
    </alternativeName>
    <alternativeName>
        <fullName evidence="7">dTDP-6-deoxy-D-xylo-4-hexulose 3,5-epimerase</fullName>
    </alternativeName>
</protein>